<accession>A0A3Q3KU40</accession>
<dbReference type="InterPro" id="IPR001763">
    <property type="entry name" value="Rhodanese-like_dom"/>
</dbReference>
<dbReference type="Proteomes" id="UP000261640">
    <property type="component" value="Unplaced"/>
</dbReference>
<dbReference type="SUPFAM" id="SSF52821">
    <property type="entry name" value="Rhodanese/Cell cycle control phosphatase"/>
    <property type="match status" value="1"/>
</dbReference>
<reference evidence="2" key="2">
    <citation type="submission" date="2025-09" db="UniProtKB">
        <authorList>
            <consortium name="Ensembl"/>
        </authorList>
    </citation>
    <scope>IDENTIFICATION</scope>
</reference>
<evidence type="ECO:0000259" key="1">
    <source>
        <dbReference type="PROSITE" id="PS50206"/>
    </source>
</evidence>
<dbReference type="PROSITE" id="PS50206">
    <property type="entry name" value="RHODANESE_3"/>
    <property type="match status" value="1"/>
</dbReference>
<reference evidence="2" key="1">
    <citation type="submission" date="2025-08" db="UniProtKB">
        <authorList>
            <consortium name="Ensembl"/>
        </authorList>
    </citation>
    <scope>IDENTIFICATION</scope>
</reference>
<keyword evidence="3" id="KW-1185">Reference proteome</keyword>
<evidence type="ECO:0000313" key="3">
    <source>
        <dbReference type="Proteomes" id="UP000261640"/>
    </source>
</evidence>
<sequence>MSNKLEISCEELKALVENSQTLLLVDVRTKEEVDKGCIPRSIHIPFDTVEDALTMNPDEFQTKYGATKPTLHAPELVFYCQLGRRGEMATSKAHKLGYNLTGGYKGWSEKNGK</sequence>
<protein>
    <recommendedName>
        <fullName evidence="1">Rhodanese domain-containing protein</fullName>
    </recommendedName>
</protein>
<dbReference type="PANTHER" id="PTHR44086:SF3">
    <property type="entry name" value="THIOSULFATE SULFURTRANSFERASE_RHODANESE-LIKE DOMAIN-CONTAINING PROTEIN 1 ISOFORM X2"/>
    <property type="match status" value="1"/>
</dbReference>
<name>A0A3Q3KU40_9TELE</name>
<evidence type="ECO:0000313" key="2">
    <source>
        <dbReference type="Ensembl" id="ENSMAMP00000000874.1"/>
    </source>
</evidence>
<dbReference type="PANTHER" id="PTHR44086">
    <property type="entry name" value="THIOSULFATE SULFURTRANSFERASE RDL2, MITOCHONDRIAL-RELATED"/>
    <property type="match status" value="1"/>
</dbReference>
<dbReference type="Gene3D" id="3.40.250.10">
    <property type="entry name" value="Rhodanese-like domain"/>
    <property type="match status" value="1"/>
</dbReference>
<proteinExistence type="predicted"/>
<dbReference type="InterPro" id="IPR036873">
    <property type="entry name" value="Rhodanese-like_dom_sf"/>
</dbReference>
<dbReference type="Ensembl" id="ENSMAMT00000000893.2">
    <property type="protein sequence ID" value="ENSMAMP00000000874.1"/>
    <property type="gene ID" value="ENSMAMG00000000612.2"/>
</dbReference>
<dbReference type="SMART" id="SM00450">
    <property type="entry name" value="RHOD"/>
    <property type="match status" value="1"/>
</dbReference>
<dbReference type="AlphaFoldDB" id="A0A3Q3KU40"/>
<organism evidence="2 3">
    <name type="scientific">Mastacembelus armatus</name>
    <name type="common">zig-zag eel</name>
    <dbReference type="NCBI Taxonomy" id="205130"/>
    <lineage>
        <taxon>Eukaryota</taxon>
        <taxon>Metazoa</taxon>
        <taxon>Chordata</taxon>
        <taxon>Craniata</taxon>
        <taxon>Vertebrata</taxon>
        <taxon>Euteleostomi</taxon>
        <taxon>Actinopterygii</taxon>
        <taxon>Neopterygii</taxon>
        <taxon>Teleostei</taxon>
        <taxon>Neoteleostei</taxon>
        <taxon>Acanthomorphata</taxon>
        <taxon>Anabantaria</taxon>
        <taxon>Synbranchiformes</taxon>
        <taxon>Mastacembelidae</taxon>
        <taxon>Mastacembelus</taxon>
    </lineage>
</organism>
<feature type="domain" description="Rhodanese" evidence="1">
    <location>
        <begin position="18"/>
        <end position="112"/>
    </location>
</feature>
<dbReference type="Pfam" id="PF00581">
    <property type="entry name" value="Rhodanese"/>
    <property type="match status" value="1"/>
</dbReference>
<dbReference type="GeneTree" id="ENSGT00940000161394"/>